<protein>
    <submittedName>
        <fullName evidence="1">DUF488 family protein</fullName>
    </submittedName>
</protein>
<organism evidence="1 2">
    <name type="scientific">Saccharibacillus sacchari</name>
    <dbReference type="NCBI Taxonomy" id="456493"/>
    <lineage>
        <taxon>Bacteria</taxon>
        <taxon>Bacillati</taxon>
        <taxon>Bacillota</taxon>
        <taxon>Bacilli</taxon>
        <taxon>Bacillales</taxon>
        <taxon>Paenibacillaceae</taxon>
        <taxon>Saccharibacillus</taxon>
    </lineage>
</organism>
<dbReference type="EMBL" id="JBBKAR010000039">
    <property type="protein sequence ID" value="MEJ8305202.1"/>
    <property type="molecule type" value="Genomic_DNA"/>
</dbReference>
<dbReference type="Proteomes" id="UP001380953">
    <property type="component" value="Unassembled WGS sequence"/>
</dbReference>
<comment type="caution">
    <text evidence="1">The sequence shown here is derived from an EMBL/GenBank/DDBJ whole genome shotgun (WGS) entry which is preliminary data.</text>
</comment>
<sequence>MNDLIDRVDSADKRLQIKRVYDTPAQEDGFRVLVDRLWPRGLSRERVKFDEWMRELSPTPSLRRWFSHTPERFDYFRERYLAQLDDGEGNTDRAAFLLRQAEKGRVTLLYGAKDPVHNHAVVLEEWLRRQAGN</sequence>
<proteinExistence type="predicted"/>
<accession>A0ACC6PE69</accession>
<evidence type="ECO:0000313" key="2">
    <source>
        <dbReference type="Proteomes" id="UP001380953"/>
    </source>
</evidence>
<evidence type="ECO:0000313" key="1">
    <source>
        <dbReference type="EMBL" id="MEJ8305202.1"/>
    </source>
</evidence>
<keyword evidence="2" id="KW-1185">Reference proteome</keyword>
<gene>
    <name evidence="1" type="ORF">WKI47_14950</name>
</gene>
<name>A0ACC6PE69_9BACL</name>
<reference evidence="1" key="1">
    <citation type="submission" date="2024-03" db="EMBL/GenBank/DDBJ databases">
        <title>Whole genome sequecning of epiphytes from Marcgravia umbellata leaves.</title>
        <authorList>
            <person name="Kumar G."/>
            <person name="Savka M.A."/>
        </authorList>
    </citation>
    <scope>NUCLEOTIDE SEQUENCE</scope>
    <source>
        <strain evidence="1">RIT_BL5</strain>
    </source>
</reference>